<dbReference type="AlphaFoldDB" id="A0A284QKP6"/>
<evidence type="ECO:0008006" key="3">
    <source>
        <dbReference type="Google" id="ProtNLM"/>
    </source>
</evidence>
<protein>
    <recommendedName>
        <fullName evidence="3">F-box domain-containing protein</fullName>
    </recommendedName>
</protein>
<dbReference type="Proteomes" id="UP000219338">
    <property type="component" value="Unassembled WGS sequence"/>
</dbReference>
<organism evidence="1 2">
    <name type="scientific">Armillaria ostoyae</name>
    <name type="common">Armillaria root rot fungus</name>
    <dbReference type="NCBI Taxonomy" id="47428"/>
    <lineage>
        <taxon>Eukaryota</taxon>
        <taxon>Fungi</taxon>
        <taxon>Dikarya</taxon>
        <taxon>Basidiomycota</taxon>
        <taxon>Agaricomycotina</taxon>
        <taxon>Agaricomycetes</taxon>
        <taxon>Agaricomycetidae</taxon>
        <taxon>Agaricales</taxon>
        <taxon>Marasmiineae</taxon>
        <taxon>Physalacriaceae</taxon>
        <taxon>Armillaria</taxon>
    </lineage>
</organism>
<sequence length="492" mass="55719">MNCLIDNPAKKCNEHDFLAHLPKTSLDLQLKSRKPRWGWPELLLSSLSHAYPGRPIMTEFFPQELVNAIIDEVRDFNDLKACSLTCRNFSSHSRALLFQELKLDGRPAYRDAFQRFHDFCVVSPHIPSLVQTFCIHGYHRSHSPHPGADTVNSILQFMRNLKVIKFYDVTSFTDFCDGSMARLPSHSFREIHLYDVFFLENGFDHICAILQGSPNLQRLFVHHTGPMALPMFGGDETSRPRLDHTHATHHGPPIRDLSVVSKYDYKCPAFIEAILETRTCPLSINELQRFAFSLSESIDFQHLGEMLTLTSGTLRVLSLTFNFPNASRDLPLDSLPIVGIGHLSKVAFMITYGRDGPYYLRWWIQSLKKVIACDETPALRVMDLELGPSFSLANPAAQPEWNEFDQILSSPPFDDGFRALTIQVQKRSSDEHVNQWDESPLALPSESVLGGATPHRSVEVRAKHLKAQFPRLAGKGKLSIKIIHQSEAGYAM</sequence>
<dbReference type="SUPFAM" id="SSF52047">
    <property type="entry name" value="RNI-like"/>
    <property type="match status" value="1"/>
</dbReference>
<reference evidence="2" key="1">
    <citation type="journal article" date="2017" name="Nat. Ecol. Evol.">
        <title>Genome expansion and lineage-specific genetic innovations in the forest pathogenic fungi Armillaria.</title>
        <authorList>
            <person name="Sipos G."/>
            <person name="Prasanna A.N."/>
            <person name="Walter M.C."/>
            <person name="O'Connor E."/>
            <person name="Balint B."/>
            <person name="Krizsan K."/>
            <person name="Kiss B."/>
            <person name="Hess J."/>
            <person name="Varga T."/>
            <person name="Slot J."/>
            <person name="Riley R."/>
            <person name="Boka B."/>
            <person name="Rigling D."/>
            <person name="Barry K."/>
            <person name="Lee J."/>
            <person name="Mihaltcheva S."/>
            <person name="LaButti K."/>
            <person name="Lipzen A."/>
            <person name="Waldron R."/>
            <person name="Moloney N.M."/>
            <person name="Sperisen C."/>
            <person name="Kredics L."/>
            <person name="Vagvoelgyi C."/>
            <person name="Patrignani A."/>
            <person name="Fitzpatrick D."/>
            <person name="Nagy I."/>
            <person name="Doyle S."/>
            <person name="Anderson J.B."/>
            <person name="Grigoriev I.V."/>
            <person name="Gueldener U."/>
            <person name="Muensterkoetter M."/>
            <person name="Nagy L.G."/>
        </authorList>
    </citation>
    <scope>NUCLEOTIDE SEQUENCE [LARGE SCALE GENOMIC DNA]</scope>
    <source>
        <strain evidence="2">C18/9</strain>
    </source>
</reference>
<dbReference type="EMBL" id="FUEG01000001">
    <property type="protein sequence ID" value="SJK97013.1"/>
    <property type="molecule type" value="Genomic_DNA"/>
</dbReference>
<gene>
    <name evidence="1" type="ORF">ARMOST_00262</name>
</gene>
<proteinExistence type="predicted"/>
<evidence type="ECO:0000313" key="1">
    <source>
        <dbReference type="EMBL" id="SJK97013.1"/>
    </source>
</evidence>
<keyword evidence="2" id="KW-1185">Reference proteome</keyword>
<accession>A0A284QKP6</accession>
<name>A0A284QKP6_ARMOS</name>
<dbReference type="OMA" id="CDGSMAR"/>
<dbReference type="OrthoDB" id="2745898at2759"/>
<evidence type="ECO:0000313" key="2">
    <source>
        <dbReference type="Proteomes" id="UP000219338"/>
    </source>
</evidence>